<dbReference type="SUPFAM" id="SSF55469">
    <property type="entry name" value="FMN-dependent nitroreductase-like"/>
    <property type="match status" value="1"/>
</dbReference>
<dbReference type="AlphaFoldDB" id="I5C1I6"/>
<keyword evidence="5" id="KW-0521">NADP</keyword>
<protein>
    <submittedName>
        <fullName evidence="8">Nitroreductase</fullName>
    </submittedName>
</protein>
<evidence type="ECO:0000313" key="9">
    <source>
        <dbReference type="Proteomes" id="UP000005551"/>
    </source>
</evidence>
<proteinExistence type="inferred from homology"/>
<evidence type="ECO:0000256" key="5">
    <source>
        <dbReference type="ARBA" id="ARBA00022857"/>
    </source>
</evidence>
<evidence type="ECO:0000256" key="3">
    <source>
        <dbReference type="ARBA" id="ARBA00022630"/>
    </source>
</evidence>
<dbReference type="RefSeq" id="WP_009055657.1">
    <property type="nucleotide sequence ID" value="NZ_AJYA01000028.1"/>
</dbReference>
<evidence type="ECO:0000256" key="1">
    <source>
        <dbReference type="ARBA" id="ARBA00001917"/>
    </source>
</evidence>
<evidence type="ECO:0000313" key="8">
    <source>
        <dbReference type="EMBL" id="EIM75688.1"/>
    </source>
</evidence>
<dbReference type="PANTHER" id="PTHR43673:SF2">
    <property type="entry name" value="NITROREDUCTASE"/>
    <property type="match status" value="1"/>
</dbReference>
<reference evidence="8 9" key="1">
    <citation type="submission" date="2012-05" db="EMBL/GenBank/DDBJ databases">
        <title>Genome sequence of Nitritalea halalkaliphila LW7.</title>
        <authorList>
            <person name="Jangir P.K."/>
            <person name="Singh A."/>
            <person name="Shivaji S."/>
            <person name="Sharma R."/>
        </authorList>
    </citation>
    <scope>NUCLEOTIDE SEQUENCE [LARGE SCALE GENOMIC DNA]</scope>
    <source>
        <strain evidence="8 9">LW7</strain>
    </source>
</reference>
<dbReference type="PATRIC" id="fig|1189621.3.peg.2631"/>
<dbReference type="InterPro" id="IPR000415">
    <property type="entry name" value="Nitroreductase-like"/>
</dbReference>
<keyword evidence="3" id="KW-0285">Flavoprotein</keyword>
<dbReference type="InterPro" id="IPR029479">
    <property type="entry name" value="Nitroreductase"/>
</dbReference>
<dbReference type="Pfam" id="PF00881">
    <property type="entry name" value="Nitroreductase"/>
    <property type="match status" value="1"/>
</dbReference>
<feature type="domain" description="Nitroreductase" evidence="7">
    <location>
        <begin position="12"/>
        <end position="187"/>
    </location>
</feature>
<comment type="caution">
    <text evidence="8">The sequence shown here is derived from an EMBL/GenBank/DDBJ whole genome shotgun (WGS) entry which is preliminary data.</text>
</comment>
<keyword evidence="9" id="KW-1185">Reference proteome</keyword>
<name>I5C1I6_9BACT</name>
<dbReference type="PANTHER" id="PTHR43673">
    <property type="entry name" value="NAD(P)H NITROREDUCTASE YDGI-RELATED"/>
    <property type="match status" value="1"/>
</dbReference>
<dbReference type="EMBL" id="AJYA01000028">
    <property type="protein sequence ID" value="EIM75688.1"/>
    <property type="molecule type" value="Genomic_DNA"/>
</dbReference>
<dbReference type="Gene3D" id="3.40.109.10">
    <property type="entry name" value="NADH Oxidase"/>
    <property type="match status" value="1"/>
</dbReference>
<comment type="cofactor">
    <cofactor evidence="1">
        <name>FMN</name>
        <dbReference type="ChEBI" id="CHEBI:58210"/>
    </cofactor>
</comment>
<dbReference type="GO" id="GO:0016491">
    <property type="term" value="F:oxidoreductase activity"/>
    <property type="evidence" value="ECO:0007669"/>
    <property type="project" value="UniProtKB-KW"/>
</dbReference>
<keyword evidence="4" id="KW-0288">FMN</keyword>
<dbReference type="InterPro" id="IPR033878">
    <property type="entry name" value="NfsB-like"/>
</dbReference>
<comment type="similarity">
    <text evidence="2">Belongs to the nitroreductase family.</text>
</comment>
<dbReference type="STRING" id="1189621.A3SI_12604"/>
<evidence type="ECO:0000256" key="2">
    <source>
        <dbReference type="ARBA" id="ARBA00007118"/>
    </source>
</evidence>
<gene>
    <name evidence="8" type="ORF">A3SI_12604</name>
</gene>
<evidence type="ECO:0000256" key="4">
    <source>
        <dbReference type="ARBA" id="ARBA00022643"/>
    </source>
</evidence>
<evidence type="ECO:0000259" key="7">
    <source>
        <dbReference type="Pfam" id="PF00881"/>
    </source>
</evidence>
<accession>I5C1I6</accession>
<dbReference type="OrthoDB" id="9809288at2"/>
<dbReference type="Proteomes" id="UP000005551">
    <property type="component" value="Unassembled WGS sequence"/>
</dbReference>
<dbReference type="CDD" id="cd02149">
    <property type="entry name" value="NfsB-like"/>
    <property type="match status" value="1"/>
</dbReference>
<organism evidence="8 9">
    <name type="scientific">Nitritalea halalkaliphila LW7</name>
    <dbReference type="NCBI Taxonomy" id="1189621"/>
    <lineage>
        <taxon>Bacteria</taxon>
        <taxon>Pseudomonadati</taxon>
        <taxon>Bacteroidota</taxon>
        <taxon>Cytophagia</taxon>
        <taxon>Cytophagales</taxon>
        <taxon>Cyclobacteriaceae</taxon>
        <taxon>Nitritalea</taxon>
    </lineage>
</organism>
<evidence type="ECO:0000256" key="6">
    <source>
        <dbReference type="ARBA" id="ARBA00023002"/>
    </source>
</evidence>
<keyword evidence="6" id="KW-0560">Oxidoreductase</keyword>
<sequence length="212" mass="23892">MKLDQLLEDLNWRYATKRMNGHAVPEEQVEQLLTSIQLTATSNGLQPFSVYVIQDEALRRQLQEAAYQQPQLVEGSHLLVFAAWKEVSPERISAYFKDVYAQRKMADGALAQYENHLKKTFGAMSAEEQFHWSAKQAYIALGTALVAAAQLRIDSTPMEGFQAEEVDRILGLRDKGLGSAALLALGYRNEAEDHLANAPKVRRAKEKLFTRL</sequence>